<evidence type="ECO:0000256" key="3">
    <source>
        <dbReference type="ARBA" id="ARBA00022605"/>
    </source>
</evidence>
<dbReference type="InterPro" id="IPR023193">
    <property type="entry name" value="EPSP_synthase_CS"/>
</dbReference>
<feature type="binding site" evidence="7">
    <location>
        <position position="176"/>
    </location>
    <ligand>
        <name>3-phosphoshikimate</name>
        <dbReference type="ChEBI" id="CHEBI:145989"/>
    </ligand>
</feature>
<evidence type="ECO:0000256" key="4">
    <source>
        <dbReference type="ARBA" id="ARBA00022679"/>
    </source>
</evidence>
<dbReference type="Gene3D" id="3.65.10.10">
    <property type="entry name" value="Enolpyruvate transferase domain"/>
    <property type="match status" value="3"/>
</dbReference>
<gene>
    <name evidence="7 9" type="primary">aroA</name>
    <name evidence="9" type="ORF">GR170_10400</name>
</gene>
<keyword evidence="5 7" id="KW-0057">Aromatic amino acid biosynthesis</keyword>
<feature type="binding site" evidence="7">
    <location>
        <position position="99"/>
    </location>
    <ligand>
        <name>phosphoenolpyruvate</name>
        <dbReference type="ChEBI" id="CHEBI:58702"/>
    </ligand>
</feature>
<sequence>MPAASLHAVDITPPAQPLTGRVALPGSKSITNRALLVAALSKGTSRLSGALTSDDTRHMMTALRAMGVTVTQEEETTFTVTSPGYLTPPEAPLFLGNAGTAVRFLTAACAFLDGEVVVTGDEHMQKRPIRPLVEALNRLGVAAEAPSGCPPVVIRGNPGALASDQVRVLEIDGSLSSQYVSALLMAAPVAPMPIRIEVTGGAIGSRGYVDITLSVMRAFGAEVEEVGPLSWLVHPTGYRAADYAIEPDASAATYLWAAEVLTGGAIDIGARAEEMSQPDARAHAVIAQFPHMPAEIVGDQMQDAIPTLAVMAMFNETPVRFTGIANLRVKECDRIRALSAELNRILPGLAREEGDDLIVAGNPAYAGQSLPAEIETYADHRIAMCFALAGLKVQGIRILDPGCTAKTYPQYWRDLAALGVAVAPVQGA</sequence>
<feature type="binding site" evidence="7">
    <location>
        <position position="334"/>
    </location>
    <ligand>
        <name>phosphoenolpyruvate</name>
        <dbReference type="ChEBI" id="CHEBI:58702"/>
    </ligand>
</feature>
<feature type="binding site" evidence="7">
    <location>
        <position position="381"/>
    </location>
    <ligand>
        <name>phosphoenolpyruvate</name>
        <dbReference type="ChEBI" id="CHEBI:58702"/>
    </ligand>
</feature>
<feature type="binding site" evidence="7">
    <location>
        <position position="330"/>
    </location>
    <ligand>
        <name>3-phosphoshikimate</name>
        <dbReference type="ChEBI" id="CHEBI:145989"/>
    </ligand>
</feature>
<dbReference type="SUPFAM" id="SSF55205">
    <property type="entry name" value="EPT/RTPC-like"/>
    <property type="match status" value="1"/>
</dbReference>
<dbReference type="HAMAP" id="MF_00210">
    <property type="entry name" value="EPSP_synth"/>
    <property type="match status" value="1"/>
</dbReference>
<comment type="caution">
    <text evidence="9">The sequence shown here is derived from an EMBL/GenBank/DDBJ whole genome shotgun (WGS) entry which is preliminary data.</text>
</comment>
<comment type="subunit">
    <text evidence="7">Monomer.</text>
</comment>
<keyword evidence="10" id="KW-1185">Reference proteome</keyword>
<comment type="pathway">
    <text evidence="1 7">Metabolic intermediate biosynthesis; chorismate biosynthesis; chorismate from D-erythrose 4-phosphate and phosphoenolpyruvate: step 6/7.</text>
</comment>
<protein>
    <recommendedName>
        <fullName evidence="7">3-phosphoshikimate 1-carboxyvinyltransferase</fullName>
        <ecNumber evidence="7">2.5.1.19</ecNumber>
    </recommendedName>
    <alternativeName>
        <fullName evidence="7">5-enolpyruvylshikimate-3-phosphate synthase</fullName>
        <shortName evidence="7">EPSP synthase</shortName>
        <shortName evidence="7">EPSPS</shortName>
    </alternativeName>
</protein>
<feature type="binding site" evidence="7">
    <location>
        <position position="28"/>
    </location>
    <ligand>
        <name>3-phosphoshikimate</name>
        <dbReference type="ChEBI" id="CHEBI:145989"/>
    </ligand>
</feature>
<dbReference type="InterPro" id="IPR001986">
    <property type="entry name" value="Enolpyruvate_Tfrase_dom"/>
</dbReference>
<dbReference type="GO" id="GO:0005737">
    <property type="term" value="C:cytoplasm"/>
    <property type="evidence" value="ECO:0007669"/>
    <property type="project" value="UniProtKB-SubCell"/>
</dbReference>
<dbReference type="GO" id="GO:0008652">
    <property type="term" value="P:amino acid biosynthetic process"/>
    <property type="evidence" value="ECO:0007669"/>
    <property type="project" value="UniProtKB-KW"/>
</dbReference>
<dbReference type="EMBL" id="WUMU01000010">
    <property type="protein sequence ID" value="MXN18248.1"/>
    <property type="molecule type" value="Genomic_DNA"/>
</dbReference>
<keyword evidence="3 7" id="KW-0028">Amino-acid biosynthesis</keyword>
<feature type="binding site" evidence="7">
    <location>
        <position position="205"/>
    </location>
    <ligand>
        <name>3-phosphoshikimate</name>
        <dbReference type="ChEBI" id="CHEBI:145989"/>
    </ligand>
</feature>
<feature type="binding site" evidence="7">
    <location>
        <position position="326"/>
    </location>
    <ligand>
        <name>3-phosphoshikimate</name>
        <dbReference type="ChEBI" id="CHEBI:145989"/>
    </ligand>
</feature>
<reference evidence="9 10" key="1">
    <citation type="submission" date="2019-12" db="EMBL/GenBank/DDBJ databases">
        <authorList>
            <person name="Li M."/>
        </authorList>
    </citation>
    <scope>NUCLEOTIDE SEQUENCE [LARGE SCALE GENOMIC DNA]</scope>
    <source>
        <strain evidence="9 10">GBMRC 2024</strain>
    </source>
</reference>
<comment type="subcellular location">
    <subcellularLocation>
        <location evidence="7">Cytoplasm</location>
    </subcellularLocation>
</comment>
<feature type="binding site" evidence="7">
    <location>
        <position position="33"/>
    </location>
    <ligand>
        <name>3-phosphoshikimate</name>
        <dbReference type="ChEBI" id="CHEBI:145989"/>
    </ligand>
</feature>
<dbReference type="AlphaFoldDB" id="A0A6L7G412"/>
<dbReference type="InterPro" id="IPR006264">
    <property type="entry name" value="EPSP_synthase"/>
</dbReference>
<evidence type="ECO:0000256" key="7">
    <source>
        <dbReference type="HAMAP-Rule" id="MF_00210"/>
    </source>
</evidence>
<comment type="catalytic activity">
    <reaction evidence="6">
        <text>3-phosphoshikimate + phosphoenolpyruvate = 5-O-(1-carboxyvinyl)-3-phosphoshikimate + phosphate</text>
        <dbReference type="Rhea" id="RHEA:21256"/>
        <dbReference type="ChEBI" id="CHEBI:43474"/>
        <dbReference type="ChEBI" id="CHEBI:57701"/>
        <dbReference type="ChEBI" id="CHEBI:58702"/>
        <dbReference type="ChEBI" id="CHEBI:145989"/>
        <dbReference type="EC" id="2.5.1.19"/>
    </reaction>
    <physiologicalReaction direction="left-to-right" evidence="6">
        <dbReference type="Rhea" id="RHEA:21257"/>
    </physiologicalReaction>
</comment>
<dbReference type="UniPathway" id="UPA00053">
    <property type="reaction ID" value="UER00089"/>
</dbReference>
<feature type="binding site" evidence="7">
    <location>
        <position position="29"/>
    </location>
    <ligand>
        <name>3-phosphoshikimate</name>
        <dbReference type="ChEBI" id="CHEBI:145989"/>
    </ligand>
</feature>
<feature type="binding site" evidence="7">
    <location>
        <position position="406"/>
    </location>
    <ligand>
        <name>phosphoenolpyruvate</name>
        <dbReference type="ChEBI" id="CHEBI:58702"/>
    </ligand>
</feature>
<dbReference type="CDD" id="cd01556">
    <property type="entry name" value="EPSP_synthase"/>
    <property type="match status" value="1"/>
</dbReference>
<dbReference type="RefSeq" id="WP_160894378.1">
    <property type="nucleotide sequence ID" value="NZ_WUMU01000010.1"/>
</dbReference>
<feature type="binding site" evidence="7">
    <location>
        <position position="28"/>
    </location>
    <ligand>
        <name>phosphoenolpyruvate</name>
        <dbReference type="ChEBI" id="CHEBI:58702"/>
    </ligand>
</feature>
<dbReference type="Pfam" id="PF00275">
    <property type="entry name" value="EPSP_synthase"/>
    <property type="match status" value="1"/>
</dbReference>
<dbReference type="PROSITE" id="PS00104">
    <property type="entry name" value="EPSP_SYNTHASE_1"/>
    <property type="match status" value="1"/>
</dbReference>
<name>A0A6L7G412_9RHOB</name>
<organism evidence="9 10">
    <name type="scientific">Pseudooceanicola albus</name>
    <dbReference type="NCBI Taxonomy" id="2692189"/>
    <lineage>
        <taxon>Bacteria</taxon>
        <taxon>Pseudomonadati</taxon>
        <taxon>Pseudomonadota</taxon>
        <taxon>Alphaproteobacteria</taxon>
        <taxon>Rhodobacterales</taxon>
        <taxon>Paracoccaceae</taxon>
        <taxon>Pseudooceanicola</taxon>
    </lineage>
</organism>
<comment type="similarity">
    <text evidence="2 7">Belongs to the EPSP synthase family.</text>
</comment>
<dbReference type="Proteomes" id="UP000477911">
    <property type="component" value="Unassembled WGS sequence"/>
</dbReference>
<feature type="binding site" evidence="7">
    <location>
        <position position="178"/>
    </location>
    <ligand>
        <name>phosphoenolpyruvate</name>
        <dbReference type="ChEBI" id="CHEBI:58702"/>
    </ligand>
</feature>
<feature type="binding site" evidence="7">
    <location>
        <position position="127"/>
    </location>
    <ligand>
        <name>phosphoenolpyruvate</name>
        <dbReference type="ChEBI" id="CHEBI:58702"/>
    </ligand>
</feature>
<evidence type="ECO:0000259" key="8">
    <source>
        <dbReference type="Pfam" id="PF00275"/>
    </source>
</evidence>
<feature type="binding site" evidence="7">
    <location>
        <position position="177"/>
    </location>
    <ligand>
        <name>3-phosphoshikimate</name>
        <dbReference type="ChEBI" id="CHEBI:145989"/>
    </ligand>
</feature>
<feature type="active site" description="Proton acceptor" evidence="7">
    <location>
        <position position="303"/>
    </location>
</feature>
<comment type="function">
    <text evidence="7">Catalyzes the transfer of the enolpyruvyl moiety of phosphoenolpyruvate (PEP) to the 5-hydroxyl of shikimate-3-phosphate (S3P) to produce enolpyruvyl shikimate-3-phosphate and inorganic phosphate.</text>
</comment>
<dbReference type="NCBIfam" id="TIGR01356">
    <property type="entry name" value="aroA"/>
    <property type="match status" value="1"/>
</dbReference>
<dbReference type="InterPro" id="IPR036968">
    <property type="entry name" value="Enolpyruvate_Tfrase_sf"/>
</dbReference>
<proteinExistence type="inferred from homology"/>
<evidence type="ECO:0000313" key="9">
    <source>
        <dbReference type="EMBL" id="MXN18248.1"/>
    </source>
</evidence>
<keyword evidence="7" id="KW-0963">Cytoplasm</keyword>
<dbReference type="GO" id="GO:0009423">
    <property type="term" value="P:chorismate biosynthetic process"/>
    <property type="evidence" value="ECO:0007669"/>
    <property type="project" value="UniProtKB-UniRule"/>
</dbReference>
<evidence type="ECO:0000256" key="5">
    <source>
        <dbReference type="ARBA" id="ARBA00023141"/>
    </source>
</evidence>
<dbReference type="PIRSF" id="PIRSF000505">
    <property type="entry name" value="EPSPS"/>
    <property type="match status" value="1"/>
</dbReference>
<dbReference type="PANTHER" id="PTHR21090:SF5">
    <property type="entry name" value="PENTAFUNCTIONAL AROM POLYPEPTIDE"/>
    <property type="match status" value="1"/>
</dbReference>
<dbReference type="PANTHER" id="PTHR21090">
    <property type="entry name" value="AROM/DEHYDROQUINATE SYNTHASE"/>
    <property type="match status" value="1"/>
</dbReference>
<dbReference type="GO" id="GO:0003866">
    <property type="term" value="F:3-phosphoshikimate 1-carboxyvinyltransferase activity"/>
    <property type="evidence" value="ECO:0007669"/>
    <property type="project" value="UniProtKB-UniRule"/>
</dbReference>
<feature type="domain" description="Enolpyruvate transferase" evidence="8">
    <location>
        <begin position="15"/>
        <end position="415"/>
    </location>
</feature>
<dbReference type="EC" id="2.5.1.19" evidence="7"/>
<dbReference type="InterPro" id="IPR013792">
    <property type="entry name" value="RNA3'P_cycl/enolpyr_Trfase_a/b"/>
</dbReference>
<evidence type="ECO:0000256" key="1">
    <source>
        <dbReference type="ARBA" id="ARBA00004811"/>
    </source>
</evidence>
<keyword evidence="4 7" id="KW-0808">Transferase</keyword>
<dbReference type="GO" id="GO:0009073">
    <property type="term" value="P:aromatic amino acid family biosynthetic process"/>
    <property type="evidence" value="ECO:0007669"/>
    <property type="project" value="UniProtKB-KW"/>
</dbReference>
<accession>A0A6L7G412</accession>
<feature type="binding site" evidence="7">
    <location>
        <position position="303"/>
    </location>
    <ligand>
        <name>3-phosphoshikimate</name>
        <dbReference type="ChEBI" id="CHEBI:145989"/>
    </ligand>
</feature>
<evidence type="ECO:0000256" key="6">
    <source>
        <dbReference type="ARBA" id="ARBA00044633"/>
    </source>
</evidence>
<feature type="binding site" evidence="7">
    <location>
        <position position="178"/>
    </location>
    <ligand>
        <name>3-phosphoshikimate</name>
        <dbReference type="ChEBI" id="CHEBI:145989"/>
    </ligand>
</feature>
<evidence type="ECO:0000313" key="10">
    <source>
        <dbReference type="Proteomes" id="UP000477911"/>
    </source>
</evidence>
<evidence type="ECO:0000256" key="2">
    <source>
        <dbReference type="ARBA" id="ARBA00009948"/>
    </source>
</evidence>